<proteinExistence type="predicted"/>
<evidence type="ECO:0000313" key="2">
    <source>
        <dbReference type="Proteomes" id="UP000199542"/>
    </source>
</evidence>
<organism evidence="1 2">
    <name type="scientific">Rhizobium mongolense subsp. loessense</name>
    <dbReference type="NCBI Taxonomy" id="158890"/>
    <lineage>
        <taxon>Bacteria</taxon>
        <taxon>Pseudomonadati</taxon>
        <taxon>Pseudomonadota</taxon>
        <taxon>Alphaproteobacteria</taxon>
        <taxon>Hyphomicrobiales</taxon>
        <taxon>Rhizobiaceae</taxon>
        <taxon>Rhizobium/Agrobacterium group</taxon>
        <taxon>Rhizobium</taxon>
    </lineage>
</organism>
<evidence type="ECO:0000313" key="1">
    <source>
        <dbReference type="EMBL" id="SCW60897.1"/>
    </source>
</evidence>
<gene>
    <name evidence="1" type="ORF">SAMN02927900_03066</name>
</gene>
<protein>
    <submittedName>
        <fullName evidence="1">Uncharacterized protein</fullName>
    </submittedName>
</protein>
<dbReference type="EMBL" id="FMTM01000004">
    <property type="protein sequence ID" value="SCW60897.1"/>
    <property type="molecule type" value="Genomic_DNA"/>
</dbReference>
<accession>A0A1G4RW04</accession>
<reference evidence="1 2" key="1">
    <citation type="submission" date="2016-10" db="EMBL/GenBank/DDBJ databases">
        <authorList>
            <person name="de Groot N.N."/>
        </authorList>
    </citation>
    <scope>NUCLEOTIDE SEQUENCE [LARGE SCALE GENOMIC DNA]</scope>
    <source>
        <strain evidence="1 2">CGMCC 1.3401</strain>
    </source>
</reference>
<name>A0A1G4RW04_9HYPH</name>
<sequence>MRHVHRLEKEMRRSARWKIASWNRSVQSGVRSGAFPAIVCRPDELLADNAVPASTIRPAAFPGSRALGPQISTLCSPASWASDRFAVESNPAQRWLAGSPRPLGCDEVMSARKALDGDMKPKSARECAAAKTAPDRPQSHHALAGMLDAVSADAMLCRHNDQHEKGDSACQPP</sequence>
<dbReference type="AlphaFoldDB" id="A0A1G4RW04"/>
<dbReference type="Proteomes" id="UP000199542">
    <property type="component" value="Unassembled WGS sequence"/>
</dbReference>